<name>A0A9N9SAS8_PHACE</name>
<dbReference type="Gene3D" id="3.40.33.10">
    <property type="entry name" value="CAP"/>
    <property type="match status" value="1"/>
</dbReference>
<dbReference type="PANTHER" id="PTHR10334">
    <property type="entry name" value="CYSTEINE-RICH SECRETORY PROTEIN-RELATED"/>
    <property type="match status" value="1"/>
</dbReference>
<feature type="chain" id="PRO_5040128975" description="SCP domain-containing protein" evidence="3">
    <location>
        <begin position="20"/>
        <end position="248"/>
    </location>
</feature>
<protein>
    <recommendedName>
        <fullName evidence="4">SCP domain-containing protein</fullName>
    </recommendedName>
</protein>
<dbReference type="SUPFAM" id="SSF55797">
    <property type="entry name" value="PR-1-like"/>
    <property type="match status" value="1"/>
</dbReference>
<reference evidence="5" key="1">
    <citation type="submission" date="2022-01" db="EMBL/GenBank/DDBJ databases">
        <authorList>
            <person name="King R."/>
        </authorList>
    </citation>
    <scope>NUCLEOTIDE SEQUENCE</scope>
</reference>
<dbReference type="PROSITE" id="PS01010">
    <property type="entry name" value="CRISP_2"/>
    <property type="match status" value="1"/>
</dbReference>
<evidence type="ECO:0000256" key="1">
    <source>
        <dbReference type="ARBA" id="ARBA00004613"/>
    </source>
</evidence>
<dbReference type="InterPro" id="IPR035940">
    <property type="entry name" value="CAP_sf"/>
</dbReference>
<accession>A0A9N9SAS8</accession>
<feature type="domain" description="SCP" evidence="4">
    <location>
        <begin position="63"/>
        <end position="227"/>
    </location>
</feature>
<dbReference type="PRINTS" id="PR00838">
    <property type="entry name" value="V5ALLERGEN"/>
</dbReference>
<evidence type="ECO:0000313" key="6">
    <source>
        <dbReference type="Proteomes" id="UP001153737"/>
    </source>
</evidence>
<dbReference type="InterPro" id="IPR002413">
    <property type="entry name" value="V5_allergen-like"/>
</dbReference>
<organism evidence="5 6">
    <name type="scientific">Phaedon cochleariae</name>
    <name type="common">Mustard beetle</name>
    <dbReference type="NCBI Taxonomy" id="80249"/>
    <lineage>
        <taxon>Eukaryota</taxon>
        <taxon>Metazoa</taxon>
        <taxon>Ecdysozoa</taxon>
        <taxon>Arthropoda</taxon>
        <taxon>Hexapoda</taxon>
        <taxon>Insecta</taxon>
        <taxon>Pterygota</taxon>
        <taxon>Neoptera</taxon>
        <taxon>Endopterygota</taxon>
        <taxon>Coleoptera</taxon>
        <taxon>Polyphaga</taxon>
        <taxon>Cucujiformia</taxon>
        <taxon>Chrysomeloidea</taxon>
        <taxon>Chrysomelidae</taxon>
        <taxon>Chrysomelinae</taxon>
        <taxon>Chrysomelini</taxon>
        <taxon>Phaedon</taxon>
    </lineage>
</organism>
<keyword evidence="3" id="KW-0732">Signal</keyword>
<feature type="signal peptide" evidence="3">
    <location>
        <begin position="1"/>
        <end position="19"/>
    </location>
</feature>
<evidence type="ECO:0000259" key="4">
    <source>
        <dbReference type="SMART" id="SM00198"/>
    </source>
</evidence>
<dbReference type="Proteomes" id="UP001153737">
    <property type="component" value="Chromosome 11"/>
</dbReference>
<dbReference type="OrthoDB" id="414826at2759"/>
<dbReference type="InterPro" id="IPR001283">
    <property type="entry name" value="CRISP-related"/>
</dbReference>
<dbReference type="InterPro" id="IPR018244">
    <property type="entry name" value="Allrgn_V5/Tpx1_CS"/>
</dbReference>
<dbReference type="CDD" id="cd05380">
    <property type="entry name" value="CAP_euk"/>
    <property type="match status" value="1"/>
</dbReference>
<dbReference type="PRINTS" id="PR00837">
    <property type="entry name" value="V5TPXLIKE"/>
</dbReference>
<sequence length="248" mass="28275">MIWFSSFTLLSVLLAGVCSEKNPYCDLHCYEAPMHTVCERSAENCGPDPGCGPDFREVPFTDEQRQQILDQHNELRNKVALGKQDGQPPASNMRELTWNKELEYIAQCWMNACKGDPMKHDKCRRTAEYKNVGQNLAATYSNADNFNIKPVLTQLTQVWYDEVKDFDPKLVPSYQWDYPTGHYSQFVWANTSEIGCAATVYSSQKSGRKMFVFLYGCNYGPAGNWDNRPVYEEGKPTLRSGSKFEGLI</sequence>
<dbReference type="GO" id="GO:0005576">
    <property type="term" value="C:extracellular region"/>
    <property type="evidence" value="ECO:0007669"/>
    <property type="project" value="UniProtKB-SubCell"/>
</dbReference>
<gene>
    <name evidence="5" type="ORF">PHAECO_LOCUS2638</name>
</gene>
<dbReference type="AlphaFoldDB" id="A0A9N9SAS8"/>
<reference evidence="5" key="2">
    <citation type="submission" date="2022-10" db="EMBL/GenBank/DDBJ databases">
        <authorList>
            <consortium name="ENA_rothamsted_submissions"/>
            <consortium name="culmorum"/>
            <person name="King R."/>
        </authorList>
    </citation>
    <scope>NUCLEOTIDE SEQUENCE</scope>
</reference>
<evidence type="ECO:0000256" key="2">
    <source>
        <dbReference type="ARBA" id="ARBA00022525"/>
    </source>
</evidence>
<proteinExistence type="predicted"/>
<evidence type="ECO:0000313" key="5">
    <source>
        <dbReference type="EMBL" id="CAG9814842.1"/>
    </source>
</evidence>
<keyword evidence="2" id="KW-0964">Secreted</keyword>
<evidence type="ECO:0000256" key="3">
    <source>
        <dbReference type="SAM" id="SignalP"/>
    </source>
</evidence>
<dbReference type="Pfam" id="PF00188">
    <property type="entry name" value="CAP"/>
    <property type="match status" value="1"/>
</dbReference>
<keyword evidence="6" id="KW-1185">Reference proteome</keyword>
<dbReference type="EMBL" id="OU896717">
    <property type="protein sequence ID" value="CAG9814842.1"/>
    <property type="molecule type" value="Genomic_DNA"/>
</dbReference>
<comment type="subcellular location">
    <subcellularLocation>
        <location evidence="1">Secreted</location>
    </subcellularLocation>
</comment>
<dbReference type="InterPro" id="IPR014044">
    <property type="entry name" value="CAP_dom"/>
</dbReference>
<dbReference type="SMART" id="SM00198">
    <property type="entry name" value="SCP"/>
    <property type="match status" value="1"/>
</dbReference>